<proteinExistence type="predicted"/>
<accession>A0A645G7I7</accession>
<protein>
    <submittedName>
        <fullName evidence="1">Uncharacterized protein</fullName>
    </submittedName>
</protein>
<name>A0A645G7I7_9ZZZZ</name>
<gene>
    <name evidence="1" type="ORF">SDC9_167450</name>
</gene>
<reference evidence="1" key="1">
    <citation type="submission" date="2019-08" db="EMBL/GenBank/DDBJ databases">
        <authorList>
            <person name="Kucharzyk K."/>
            <person name="Murdoch R.W."/>
            <person name="Higgins S."/>
            <person name="Loffler F."/>
        </authorList>
    </citation>
    <scope>NUCLEOTIDE SEQUENCE</scope>
</reference>
<dbReference type="EMBL" id="VSSQ01067733">
    <property type="protein sequence ID" value="MPN20074.1"/>
    <property type="molecule type" value="Genomic_DNA"/>
</dbReference>
<organism evidence="1">
    <name type="scientific">bioreactor metagenome</name>
    <dbReference type="NCBI Taxonomy" id="1076179"/>
    <lineage>
        <taxon>unclassified sequences</taxon>
        <taxon>metagenomes</taxon>
        <taxon>ecological metagenomes</taxon>
    </lineage>
</organism>
<dbReference type="AlphaFoldDB" id="A0A645G7I7"/>
<comment type="caution">
    <text evidence="1">The sequence shown here is derived from an EMBL/GenBank/DDBJ whole genome shotgun (WGS) entry which is preliminary data.</text>
</comment>
<evidence type="ECO:0000313" key="1">
    <source>
        <dbReference type="EMBL" id="MPN20074.1"/>
    </source>
</evidence>
<sequence>MFGILCASEGLGEPRLQPRLLFTEGLQPGLQRVDLPGESGQALAAVGDRPQLRCIAASLSGFG</sequence>